<dbReference type="EMBL" id="AODM01000058">
    <property type="protein sequence ID" value="EUJ48663.1"/>
    <property type="molecule type" value="Genomic_DNA"/>
</dbReference>
<evidence type="ECO:0000313" key="3">
    <source>
        <dbReference type="Proteomes" id="UP000019241"/>
    </source>
</evidence>
<gene>
    <name evidence="2" type="ORF">MCOL2_16977</name>
</gene>
<organism evidence="2 3">
    <name type="scientific">Listeria fleischmannii FSL S10-1203</name>
    <dbReference type="NCBI Taxonomy" id="1265822"/>
    <lineage>
        <taxon>Bacteria</taxon>
        <taxon>Bacillati</taxon>
        <taxon>Bacillota</taxon>
        <taxon>Bacilli</taxon>
        <taxon>Bacillales</taxon>
        <taxon>Listeriaceae</taxon>
        <taxon>Listeria</taxon>
    </lineage>
</organism>
<feature type="coiled-coil region" evidence="1">
    <location>
        <begin position="28"/>
        <end position="69"/>
    </location>
</feature>
<reference evidence="2 3" key="1">
    <citation type="submission" date="2012-12" db="EMBL/GenBank/DDBJ databases">
        <title>Novel taxa of Listeriaceae from agricultural environments in the United States.</title>
        <authorList>
            <person name="den Bakker H.C."/>
            <person name="Allred A."/>
            <person name="Warchocki S."/>
            <person name="Wright E.M."/>
            <person name="Burrell A."/>
            <person name="Nightingale K.K."/>
            <person name="Kephart D."/>
            <person name="Wiedmann M."/>
        </authorList>
    </citation>
    <scope>NUCLEOTIDE SEQUENCE [LARGE SCALE GENOMIC DNA]</scope>
    <source>
        <strain evidence="2 3">FSL S10-1203</strain>
    </source>
</reference>
<proteinExistence type="predicted"/>
<comment type="caution">
    <text evidence="2">The sequence shown here is derived from an EMBL/GenBank/DDBJ whole genome shotgun (WGS) entry which is preliminary data.</text>
</comment>
<name>W7DSL2_9LIST</name>
<keyword evidence="1" id="KW-0175">Coiled coil</keyword>
<evidence type="ECO:0000256" key="1">
    <source>
        <dbReference type="SAM" id="Coils"/>
    </source>
</evidence>
<dbReference type="RefSeq" id="WP_036064658.1">
    <property type="nucleotide sequence ID" value="NZ_AODM01000058.1"/>
</dbReference>
<protein>
    <submittedName>
        <fullName evidence="2">Uncharacterized protein</fullName>
    </submittedName>
</protein>
<accession>W7DSL2</accession>
<sequence length="116" mass="13702">MKKVSVIVCVCILMSGSMYYSYHYYQQLQLANKKVQKLNGEIQTKTTQNTKLKKENRTFRQALKESESTQRLKNQAFQESETEKAQLELNLEVLHAFFDYENQAQTHDNVKKLYDI</sequence>
<evidence type="ECO:0000313" key="2">
    <source>
        <dbReference type="EMBL" id="EUJ48663.1"/>
    </source>
</evidence>
<dbReference type="PATRIC" id="fig|1265822.4.peg.3449"/>
<dbReference type="AlphaFoldDB" id="W7DSL2"/>
<dbReference type="Proteomes" id="UP000019241">
    <property type="component" value="Unassembled WGS sequence"/>
</dbReference>